<comment type="caution">
    <text evidence="2">The sequence shown here is derived from an EMBL/GenBank/DDBJ whole genome shotgun (WGS) entry which is preliminary data.</text>
</comment>
<evidence type="ECO:0000313" key="2">
    <source>
        <dbReference type="EMBL" id="KJR84263.1"/>
    </source>
</evidence>
<evidence type="ECO:0000256" key="1">
    <source>
        <dbReference type="SAM" id="MobiDB-lite"/>
    </source>
</evidence>
<feature type="region of interest" description="Disordered" evidence="1">
    <location>
        <begin position="1"/>
        <end position="32"/>
    </location>
</feature>
<feature type="region of interest" description="Disordered" evidence="1">
    <location>
        <begin position="261"/>
        <end position="321"/>
    </location>
</feature>
<feature type="region of interest" description="Disordered" evidence="1">
    <location>
        <begin position="75"/>
        <end position="218"/>
    </location>
</feature>
<dbReference type="GeneID" id="27670841"/>
<gene>
    <name evidence="2" type="ORF">SPSK_08982</name>
</gene>
<organism evidence="2 3">
    <name type="scientific">Sporothrix schenckii 1099-18</name>
    <dbReference type="NCBI Taxonomy" id="1397361"/>
    <lineage>
        <taxon>Eukaryota</taxon>
        <taxon>Fungi</taxon>
        <taxon>Dikarya</taxon>
        <taxon>Ascomycota</taxon>
        <taxon>Pezizomycotina</taxon>
        <taxon>Sordariomycetes</taxon>
        <taxon>Sordariomycetidae</taxon>
        <taxon>Ophiostomatales</taxon>
        <taxon>Ophiostomataceae</taxon>
        <taxon>Sporothrix</taxon>
    </lineage>
</organism>
<dbReference type="Proteomes" id="UP000033710">
    <property type="component" value="Unassembled WGS sequence"/>
</dbReference>
<proteinExistence type="predicted"/>
<accession>A0A0F2M3J1</accession>
<feature type="compositionally biased region" description="Low complexity" evidence="1">
    <location>
        <begin position="79"/>
        <end position="112"/>
    </location>
</feature>
<evidence type="ECO:0000313" key="3">
    <source>
        <dbReference type="Proteomes" id="UP000033710"/>
    </source>
</evidence>
<dbReference type="PANTHER" id="PTHR38166:SF1">
    <property type="entry name" value="C2H2-TYPE DOMAIN-CONTAINING PROTEIN"/>
    <property type="match status" value="1"/>
</dbReference>
<feature type="compositionally biased region" description="Basic residues" evidence="1">
    <location>
        <begin position="282"/>
        <end position="298"/>
    </location>
</feature>
<dbReference type="OrthoDB" id="3564303at2759"/>
<sequence length="520" mass="57641">MGAQSKMAPHRSTAHDNMKKTQQVSGTKKTDLVVLPSKPAGKREGFATHLHASTLGGPEPYKRAPFVPVEKTGADTYVSGAESEISRSSSPVTDMAASLPSSTSSLAASLLLQDRGADGTKDDSSRQSDADSSGRESDSGLSTRSGTALSEVDRQRSGDMTPGPNLSRFSQVPQLLHSGRPTTLAGPENDIGSGIDNEYSSPSTSENSDSDRDTDDDSFDADILAAVGGNIDLAVTLIPYLHRLRAKSVQEKIDNWQIEVADPVDGDDGTNGSIDSPESLRAHRGSLRSSRAARKRRHQSDSDNDQDEYDDDERGNDSPDFLGLPQGIKDLYLACHFHKFDPIKYGIRHFSPASSRKDEYRTCAGPGFKTIQRLKEHLKRRHKPVQCDRCYHIFTGSNSVPWLQQQLTEHRQREEVCQRGDPSLKEGISEAQWTALERKNHKKSQEKHKLERWYDIWRVLFPEADEPTTPCEFSRVGDHLGRDPSGYNRMSERANSKIESLRRSGTKEQLGTVEWEAKIR</sequence>
<dbReference type="EMBL" id="AXCR01000007">
    <property type="protein sequence ID" value="KJR84263.1"/>
    <property type="molecule type" value="Genomic_DNA"/>
</dbReference>
<evidence type="ECO:0008006" key="4">
    <source>
        <dbReference type="Google" id="ProtNLM"/>
    </source>
</evidence>
<dbReference type="RefSeq" id="XP_016586939.1">
    <property type="nucleotide sequence ID" value="XM_016735564.1"/>
</dbReference>
<feature type="compositionally biased region" description="Basic and acidic residues" evidence="1">
    <location>
        <begin position="115"/>
        <end position="138"/>
    </location>
</feature>
<reference evidence="2 3" key="2">
    <citation type="journal article" date="2015" name="Eukaryot. Cell">
        <title>Asexual propagation of a virulent clone complex in a human and feline outbreak of sporotrichosis.</title>
        <authorList>
            <person name="Teixeira Mde M."/>
            <person name="Rodrigues A.M."/>
            <person name="Tsui C.K."/>
            <person name="de Almeida L.G."/>
            <person name="Van Diepeningen A.D."/>
            <person name="van den Ende B.G."/>
            <person name="Fernandes G.F."/>
            <person name="Kano R."/>
            <person name="Hamelin R.C."/>
            <person name="Lopes-Bezerra L.M."/>
            <person name="Vasconcelos A.T."/>
            <person name="de Hoog S."/>
            <person name="de Camargo Z.P."/>
            <person name="Felipe M.S."/>
        </authorList>
    </citation>
    <scope>NUCLEOTIDE SEQUENCE [LARGE SCALE GENOMIC DNA]</scope>
    <source>
        <strain evidence="2 3">1099-18</strain>
    </source>
</reference>
<dbReference type="KEGG" id="ssck:SPSK_08982"/>
<feature type="compositionally biased region" description="Acidic residues" evidence="1">
    <location>
        <begin position="302"/>
        <end position="314"/>
    </location>
</feature>
<feature type="compositionally biased region" description="Polar residues" evidence="1">
    <location>
        <begin position="139"/>
        <end position="148"/>
    </location>
</feature>
<protein>
    <recommendedName>
        <fullName evidence="4">C2H2-type domain-containing protein</fullName>
    </recommendedName>
</protein>
<dbReference type="PANTHER" id="PTHR38166">
    <property type="entry name" value="C2H2-TYPE DOMAIN-CONTAINING PROTEIN-RELATED"/>
    <property type="match status" value="1"/>
</dbReference>
<reference evidence="2 3" key="1">
    <citation type="journal article" date="2014" name="BMC Genomics">
        <title>Comparative genomics of the major fungal agents of human and animal Sporotrichosis: Sporothrix schenckii and Sporothrix brasiliensis.</title>
        <authorList>
            <person name="Teixeira M.M."/>
            <person name="de Almeida L.G."/>
            <person name="Kubitschek-Barreira P."/>
            <person name="Alves F.L."/>
            <person name="Kioshima E.S."/>
            <person name="Abadio A.K."/>
            <person name="Fernandes L."/>
            <person name="Derengowski L.S."/>
            <person name="Ferreira K.S."/>
            <person name="Souza R.C."/>
            <person name="Ruiz J.C."/>
            <person name="de Andrade N.C."/>
            <person name="Paes H.C."/>
            <person name="Nicola A.M."/>
            <person name="Albuquerque P."/>
            <person name="Gerber A.L."/>
            <person name="Martins V.P."/>
            <person name="Peconick L.D."/>
            <person name="Neto A.V."/>
            <person name="Chaucanez C.B."/>
            <person name="Silva P.A."/>
            <person name="Cunha O.L."/>
            <person name="de Oliveira F.F."/>
            <person name="dos Santos T.C."/>
            <person name="Barros A.L."/>
            <person name="Soares M.A."/>
            <person name="de Oliveira L.M."/>
            <person name="Marini M.M."/>
            <person name="Villalobos-Duno H."/>
            <person name="Cunha M.M."/>
            <person name="de Hoog S."/>
            <person name="da Silveira J.F."/>
            <person name="Henrissat B."/>
            <person name="Nino-Vega G.A."/>
            <person name="Cisalpino P.S."/>
            <person name="Mora-Montes H.M."/>
            <person name="Almeida S.R."/>
            <person name="Stajich J.E."/>
            <person name="Lopes-Bezerra L.M."/>
            <person name="Vasconcelos A.T."/>
            <person name="Felipe M.S."/>
        </authorList>
    </citation>
    <scope>NUCLEOTIDE SEQUENCE [LARGE SCALE GENOMIC DNA]</scope>
    <source>
        <strain evidence="2 3">1099-18</strain>
    </source>
</reference>
<dbReference type="AlphaFoldDB" id="A0A0F2M3J1"/>
<name>A0A0F2M3J1_SPOSC</name>
<dbReference type="VEuPathDB" id="FungiDB:SPSK_08982"/>